<dbReference type="InterPro" id="IPR027450">
    <property type="entry name" value="AlkB-like"/>
</dbReference>
<dbReference type="PANTHER" id="PTHR31573:SF1">
    <property type="entry name" value="DNA OXIDATIVE DEMETHYLASE ALKBH2"/>
    <property type="match status" value="1"/>
</dbReference>
<name>A0ABT0N5Q2_9GAMM</name>
<feature type="domain" description="Fe2OG dioxygenase" evidence="1">
    <location>
        <begin position="95"/>
        <end position="192"/>
    </location>
</feature>
<dbReference type="Pfam" id="PF13532">
    <property type="entry name" value="2OG-FeII_Oxy_2"/>
    <property type="match status" value="1"/>
</dbReference>
<accession>A0ABT0N5Q2</accession>
<dbReference type="RefSeq" id="WP_249248497.1">
    <property type="nucleotide sequence ID" value="NZ_JAKIKT010000002.1"/>
</dbReference>
<keyword evidence="2" id="KW-0223">Dioxygenase</keyword>
<sequence length="199" mass="23140">MQQQLFQQSQEPWTWVKGYLNSRQQSLLLTEAEAYPYERPEVTVYGKAHKIPRTQIWFGDEGVEYKYSGLLVVPTPWPYYANRLRHQLSKDFGFVSNGVLVNRYAGGRDCMGWHADDEDELVPGSDIASVTLGEGRDFVLRHNDTGEKRILHLESGDLLLMHYPMQQTWQHSLPKRLKQEGTRWNFTFRQLIPGFHAGD</sequence>
<dbReference type="PANTHER" id="PTHR31573">
    <property type="entry name" value="ALPHA-KETOGLUTARATE-DEPENDENT DIOXYGENASE ALKB HOMOLOG 2"/>
    <property type="match status" value="1"/>
</dbReference>
<proteinExistence type="predicted"/>
<reference evidence="2 3" key="1">
    <citation type="submission" date="2022-01" db="EMBL/GenBank/DDBJ databases">
        <title>Whole genome-based taxonomy of the Shewanellaceae.</title>
        <authorList>
            <person name="Martin-Rodriguez A.J."/>
        </authorList>
    </citation>
    <scope>NUCLEOTIDE SEQUENCE [LARGE SCALE GENOMIC DNA]</scope>
    <source>
        <strain evidence="2 3">DSM 21332</strain>
    </source>
</reference>
<dbReference type="SUPFAM" id="SSF51197">
    <property type="entry name" value="Clavaminate synthase-like"/>
    <property type="match status" value="1"/>
</dbReference>
<dbReference type="InterPro" id="IPR032852">
    <property type="entry name" value="ALKBH2"/>
</dbReference>
<dbReference type="GO" id="GO:0051213">
    <property type="term" value="F:dioxygenase activity"/>
    <property type="evidence" value="ECO:0007669"/>
    <property type="project" value="UniProtKB-KW"/>
</dbReference>
<comment type="caution">
    <text evidence="2">The sequence shown here is derived from an EMBL/GenBank/DDBJ whole genome shotgun (WGS) entry which is preliminary data.</text>
</comment>
<evidence type="ECO:0000313" key="2">
    <source>
        <dbReference type="EMBL" id="MCL2913788.1"/>
    </source>
</evidence>
<keyword evidence="2" id="KW-0560">Oxidoreductase</keyword>
<protein>
    <submittedName>
        <fullName evidence="2">Alpha-ketoglutarate-dependent dioxygenase AlkB</fullName>
    </submittedName>
</protein>
<dbReference type="EMBL" id="JAKIKT010000002">
    <property type="protein sequence ID" value="MCL2913788.1"/>
    <property type="molecule type" value="Genomic_DNA"/>
</dbReference>
<evidence type="ECO:0000313" key="3">
    <source>
        <dbReference type="Proteomes" id="UP001202831"/>
    </source>
</evidence>
<dbReference type="PROSITE" id="PS51471">
    <property type="entry name" value="FE2OG_OXY"/>
    <property type="match status" value="1"/>
</dbReference>
<evidence type="ECO:0000259" key="1">
    <source>
        <dbReference type="PROSITE" id="PS51471"/>
    </source>
</evidence>
<dbReference type="Gene3D" id="2.60.120.590">
    <property type="entry name" value="Alpha-ketoglutarate-dependent dioxygenase AlkB-like"/>
    <property type="match status" value="1"/>
</dbReference>
<keyword evidence="3" id="KW-1185">Reference proteome</keyword>
<dbReference type="Proteomes" id="UP001202831">
    <property type="component" value="Unassembled WGS sequence"/>
</dbReference>
<dbReference type="InterPro" id="IPR005123">
    <property type="entry name" value="Oxoglu/Fe-dep_dioxygenase_dom"/>
</dbReference>
<dbReference type="InterPro" id="IPR037151">
    <property type="entry name" value="AlkB-like_sf"/>
</dbReference>
<gene>
    <name evidence="2" type="ORF">L2725_08280</name>
</gene>
<organism evidence="2 3">
    <name type="scientific">Shewanella corallii</name>
    <dbReference type="NCBI Taxonomy" id="560080"/>
    <lineage>
        <taxon>Bacteria</taxon>
        <taxon>Pseudomonadati</taxon>
        <taxon>Pseudomonadota</taxon>
        <taxon>Gammaproteobacteria</taxon>
        <taxon>Alteromonadales</taxon>
        <taxon>Shewanellaceae</taxon>
        <taxon>Shewanella</taxon>
    </lineage>
</organism>